<dbReference type="OMA" id="RRIDCEW"/>
<dbReference type="PANTHER" id="PTHR31900">
    <property type="entry name" value="F-BOX/RNI SUPERFAMILY PROTEIN-RELATED"/>
    <property type="match status" value="1"/>
</dbReference>
<evidence type="ECO:0000313" key="4">
    <source>
        <dbReference type="EMBL" id="KVI10328.1"/>
    </source>
</evidence>
<dbReference type="EMBL" id="LEKV01001023">
    <property type="protein sequence ID" value="KVI10328.1"/>
    <property type="molecule type" value="Genomic_DNA"/>
</dbReference>
<dbReference type="InterPro" id="IPR055411">
    <property type="entry name" value="LRR_FXL15/At3g58940/PEG3-like"/>
</dbReference>
<keyword evidence="5" id="KW-1185">Reference proteome</keyword>
<feature type="compositionally biased region" description="Basic residues" evidence="1">
    <location>
        <begin position="352"/>
        <end position="363"/>
    </location>
</feature>
<organism evidence="4 5">
    <name type="scientific">Cynara cardunculus var. scolymus</name>
    <name type="common">Globe artichoke</name>
    <name type="synonym">Cynara scolymus</name>
    <dbReference type="NCBI Taxonomy" id="59895"/>
    <lineage>
        <taxon>Eukaryota</taxon>
        <taxon>Viridiplantae</taxon>
        <taxon>Streptophyta</taxon>
        <taxon>Embryophyta</taxon>
        <taxon>Tracheophyta</taxon>
        <taxon>Spermatophyta</taxon>
        <taxon>Magnoliopsida</taxon>
        <taxon>eudicotyledons</taxon>
        <taxon>Gunneridae</taxon>
        <taxon>Pentapetalae</taxon>
        <taxon>asterids</taxon>
        <taxon>campanulids</taxon>
        <taxon>Asterales</taxon>
        <taxon>Asteraceae</taxon>
        <taxon>Carduoideae</taxon>
        <taxon>Cardueae</taxon>
        <taxon>Carduinae</taxon>
        <taxon>Cynara</taxon>
    </lineage>
</organism>
<dbReference type="STRING" id="59895.A0A103YJR4"/>
<sequence>MGYQYMNQFVFRKSESPTMSNHGGYMKLNIYIRMMLSAIYPIVFFITFCPTKEVVKTSILSTRWKNLWDSVPNFDFDDALLYATMLVRDASNIEKFCLSCRVCFNASQIHSWIYDAIVHNIQELDLCLFAEDPSVIPRSMFDSKSLVSLKIEMNCVVELPSRISFPRLRILHLSLVTFPNDDSTEKLLGLSCSRRIDCEWVNLKNIAISNSTLKNLSIDDMPYFGPLDDHCGSKIKIDATNLTFLEYIAYLSNEIFLDDVSSLVKACIHIPNPQERQKEVVCRTVDILKGLRYVESLRYARVLESMDIQCCKSQLLDLKKQRDRGLSLRQAIALTHDECGTDQAYIKDNHSPHMKKKKERKRNLMTEGETATEIRGNTVGSEEIRAAGRPETATGRATGDGNRKSDDRGGGRRRPTIVGVGGDVKGVLYRRGCASPATRGWGRVFERRWRRWGR</sequence>
<feature type="transmembrane region" description="Helical" evidence="2">
    <location>
        <begin position="30"/>
        <end position="48"/>
    </location>
</feature>
<evidence type="ECO:0000313" key="5">
    <source>
        <dbReference type="Proteomes" id="UP000243975"/>
    </source>
</evidence>
<keyword evidence="2" id="KW-1133">Transmembrane helix</keyword>
<dbReference type="SUPFAM" id="SSF52058">
    <property type="entry name" value="L domain-like"/>
    <property type="match status" value="1"/>
</dbReference>
<dbReference type="Proteomes" id="UP000243975">
    <property type="component" value="Unassembled WGS sequence"/>
</dbReference>
<evidence type="ECO:0000256" key="1">
    <source>
        <dbReference type="SAM" id="MobiDB-lite"/>
    </source>
</evidence>
<feature type="domain" description="F-box/LRR-repeat protein 15/At3g58940/PEG3-like LRR" evidence="3">
    <location>
        <begin position="110"/>
        <end position="227"/>
    </location>
</feature>
<evidence type="ECO:0000259" key="3">
    <source>
        <dbReference type="Pfam" id="PF24758"/>
    </source>
</evidence>
<feature type="non-terminal residue" evidence="4">
    <location>
        <position position="1"/>
    </location>
</feature>
<feature type="compositionally biased region" description="Basic and acidic residues" evidence="1">
    <location>
        <begin position="401"/>
        <end position="410"/>
    </location>
</feature>
<accession>A0A103YJR4</accession>
<comment type="caution">
    <text evidence="4">The sequence shown here is derived from an EMBL/GenBank/DDBJ whole genome shotgun (WGS) entry which is preliminary data.</text>
</comment>
<dbReference type="AlphaFoldDB" id="A0A103YJR4"/>
<dbReference type="InterPro" id="IPR050232">
    <property type="entry name" value="FBL13/AtMIF1-like"/>
</dbReference>
<reference evidence="4 5" key="1">
    <citation type="journal article" date="2016" name="Sci. Rep.">
        <title>The genome sequence of the outbreeding globe artichoke constructed de novo incorporating a phase-aware low-pass sequencing strategy of F1 progeny.</title>
        <authorList>
            <person name="Scaglione D."/>
            <person name="Reyes-Chin-Wo S."/>
            <person name="Acquadro A."/>
            <person name="Froenicke L."/>
            <person name="Portis E."/>
            <person name="Beitel C."/>
            <person name="Tirone M."/>
            <person name="Mauro R."/>
            <person name="Lo Monaco A."/>
            <person name="Mauromicale G."/>
            <person name="Faccioli P."/>
            <person name="Cattivelli L."/>
            <person name="Rieseberg L."/>
            <person name="Michelmore R."/>
            <person name="Lanteri S."/>
        </authorList>
    </citation>
    <scope>NUCLEOTIDE SEQUENCE [LARGE SCALE GENOMIC DNA]</scope>
    <source>
        <strain evidence="4">2C</strain>
    </source>
</reference>
<keyword evidence="2" id="KW-0812">Transmembrane</keyword>
<dbReference type="PANTHER" id="PTHR31900:SF30">
    <property type="entry name" value="SUPERFAMILY PROTEIN, PUTATIVE-RELATED"/>
    <property type="match status" value="1"/>
</dbReference>
<protein>
    <recommendedName>
        <fullName evidence="3">F-box/LRR-repeat protein 15/At3g58940/PEG3-like LRR domain-containing protein</fullName>
    </recommendedName>
</protein>
<evidence type="ECO:0000256" key="2">
    <source>
        <dbReference type="SAM" id="Phobius"/>
    </source>
</evidence>
<proteinExistence type="predicted"/>
<keyword evidence="2" id="KW-0472">Membrane</keyword>
<gene>
    <name evidence="4" type="ORF">Ccrd_011262</name>
</gene>
<feature type="region of interest" description="Disordered" evidence="1">
    <location>
        <begin position="347"/>
        <end position="419"/>
    </location>
</feature>
<name>A0A103YJR4_CYNCS</name>
<dbReference type="Gramene" id="KVI10328">
    <property type="protein sequence ID" value="KVI10328"/>
    <property type="gene ID" value="Ccrd_011262"/>
</dbReference>
<dbReference type="Pfam" id="PF24758">
    <property type="entry name" value="LRR_At5g56370"/>
    <property type="match status" value="1"/>
</dbReference>